<gene>
    <name evidence="3" type="ORF">NDES1114_LOCUS31857</name>
</gene>
<evidence type="ECO:0000313" key="3">
    <source>
        <dbReference type="EMBL" id="CAD9149153.1"/>
    </source>
</evidence>
<protein>
    <submittedName>
        <fullName evidence="3">Uncharacterized protein</fullName>
    </submittedName>
</protein>
<evidence type="ECO:0000256" key="2">
    <source>
        <dbReference type="SAM" id="SignalP"/>
    </source>
</evidence>
<sequence>MFRSFCLILLLGLVLAHRASAYAVEDDDGSQEEFTIEDPGVASRAVATLPREQQIARYEDERERIRQEEVLPALRTLSHEQARHAQTKSSMPWFPSAEQKRALQASEGAVNRARAVVARAEEKEMAVTRRLKPLYGIVSYEFMQEQQTSISGSIKTVNQIAYDQAWYQSLWDLGRRDSLTEVLVGFLVQWIASYVLLYPFALAYYAFWALPWSLWEYASSATDVATGLVSYVIWVTLMASPLLVLGGGIWYLRTYKAEAFARFAEQRAGAGRPPRVRRYGAAW</sequence>
<keyword evidence="1" id="KW-1133">Transmembrane helix</keyword>
<keyword evidence="1" id="KW-0812">Transmembrane</keyword>
<accession>A0A7S1QVU5</accession>
<keyword evidence="2" id="KW-0732">Signal</keyword>
<proteinExistence type="predicted"/>
<feature type="transmembrane region" description="Helical" evidence="1">
    <location>
        <begin position="182"/>
        <end position="207"/>
    </location>
</feature>
<evidence type="ECO:0000256" key="1">
    <source>
        <dbReference type="SAM" id="Phobius"/>
    </source>
</evidence>
<dbReference type="AlphaFoldDB" id="A0A7S1QVU5"/>
<organism evidence="3">
    <name type="scientific">Neobodo designis</name>
    <name type="common">Flagellated protozoan</name>
    <name type="synonym">Bodo designis</name>
    <dbReference type="NCBI Taxonomy" id="312471"/>
    <lineage>
        <taxon>Eukaryota</taxon>
        <taxon>Discoba</taxon>
        <taxon>Euglenozoa</taxon>
        <taxon>Kinetoplastea</taxon>
        <taxon>Metakinetoplastina</taxon>
        <taxon>Neobodonida</taxon>
        <taxon>Neobodo</taxon>
    </lineage>
</organism>
<reference evidence="3" key="1">
    <citation type="submission" date="2021-01" db="EMBL/GenBank/DDBJ databases">
        <authorList>
            <person name="Corre E."/>
            <person name="Pelletier E."/>
            <person name="Niang G."/>
            <person name="Scheremetjew M."/>
            <person name="Finn R."/>
            <person name="Kale V."/>
            <person name="Holt S."/>
            <person name="Cochrane G."/>
            <person name="Meng A."/>
            <person name="Brown T."/>
            <person name="Cohen L."/>
        </authorList>
    </citation>
    <scope>NUCLEOTIDE SEQUENCE</scope>
    <source>
        <strain evidence="3">CCAP 1951/1</strain>
    </source>
</reference>
<keyword evidence="1" id="KW-0472">Membrane</keyword>
<feature type="transmembrane region" description="Helical" evidence="1">
    <location>
        <begin position="228"/>
        <end position="252"/>
    </location>
</feature>
<dbReference type="EMBL" id="HBGF01047625">
    <property type="protein sequence ID" value="CAD9149153.1"/>
    <property type="molecule type" value="Transcribed_RNA"/>
</dbReference>
<name>A0A7S1QVU5_NEODS</name>
<feature type="chain" id="PRO_5031017537" evidence="2">
    <location>
        <begin position="22"/>
        <end position="283"/>
    </location>
</feature>
<feature type="signal peptide" evidence="2">
    <location>
        <begin position="1"/>
        <end position="21"/>
    </location>
</feature>